<proteinExistence type="predicted"/>
<comment type="caution">
    <text evidence="1">The sequence shown here is derived from an EMBL/GenBank/DDBJ whole genome shotgun (WGS) entry which is preliminary data.</text>
</comment>
<evidence type="ECO:0000313" key="2">
    <source>
        <dbReference type="Proteomes" id="UP000286097"/>
    </source>
</evidence>
<dbReference type="Proteomes" id="UP000286097">
    <property type="component" value="Unassembled WGS sequence"/>
</dbReference>
<accession>A0A425CN24</accession>
<sequence length="68" mass="7593">MGSTEITSKDRAKNTLTYVQIPGGSRAMSKEIRMKPFWKAVGKADKSRRTVCITQLNMTADKSPLDDM</sequence>
<dbReference type="AlphaFoldDB" id="A0A425CN24"/>
<protein>
    <submittedName>
        <fullName evidence="1">Uncharacterized protein</fullName>
    </submittedName>
</protein>
<evidence type="ECO:0000313" key="1">
    <source>
        <dbReference type="EMBL" id="RQM18379.1"/>
    </source>
</evidence>
<name>A0A425CN24_9STRA</name>
<dbReference type="VEuPathDB" id="FungiDB:DD237_002920"/>
<reference evidence="1 2" key="1">
    <citation type="submission" date="2018-06" db="EMBL/GenBank/DDBJ databases">
        <title>Comparative genomics of downy mildews reveals potential adaptations to biotrophy.</title>
        <authorList>
            <person name="Fletcher K."/>
            <person name="Klosterman S.J."/>
            <person name="Derevnina L."/>
            <person name="Martin F."/>
            <person name="Koike S."/>
            <person name="Reyes Chin-Wo S."/>
            <person name="Mou B."/>
            <person name="Michelmore R."/>
        </authorList>
    </citation>
    <scope>NUCLEOTIDE SEQUENCE [LARGE SCALE GENOMIC DNA]</scope>
    <source>
        <strain evidence="1 2">R13</strain>
    </source>
</reference>
<dbReference type="EMBL" id="QKXF01000076">
    <property type="protein sequence ID" value="RQM18379.1"/>
    <property type="molecule type" value="Genomic_DNA"/>
</dbReference>
<gene>
    <name evidence="1" type="ORF">DD237_002920</name>
</gene>
<organism evidence="1 2">
    <name type="scientific">Peronospora effusa</name>
    <dbReference type="NCBI Taxonomy" id="542832"/>
    <lineage>
        <taxon>Eukaryota</taxon>
        <taxon>Sar</taxon>
        <taxon>Stramenopiles</taxon>
        <taxon>Oomycota</taxon>
        <taxon>Peronosporomycetes</taxon>
        <taxon>Peronosporales</taxon>
        <taxon>Peronosporaceae</taxon>
        <taxon>Peronospora</taxon>
    </lineage>
</organism>